<evidence type="ECO:0000313" key="1">
    <source>
        <dbReference type="EMBL" id="MVN90482.1"/>
    </source>
</evidence>
<sequence length="146" mass="16893">MVPLNVLVESLVIGNIYYFINPQINSQEPHPHLYVGDKDDKSAFLICGTSQFEKRKRYFELVGLPYETLVRIRPSEDNKLTTDTYINCNDVQTHDFNSLFTYSKFSFYGTTTKSEQYEVKNGISISVLVEEDDKEIILGQFPDFDL</sequence>
<organism evidence="1 2">
    <name type="scientific">Mucilaginibacter aquatilis</name>
    <dbReference type="NCBI Taxonomy" id="1517760"/>
    <lineage>
        <taxon>Bacteria</taxon>
        <taxon>Pseudomonadati</taxon>
        <taxon>Bacteroidota</taxon>
        <taxon>Sphingobacteriia</taxon>
        <taxon>Sphingobacteriales</taxon>
        <taxon>Sphingobacteriaceae</taxon>
        <taxon>Mucilaginibacter</taxon>
    </lineage>
</organism>
<evidence type="ECO:0000313" key="2">
    <source>
        <dbReference type="Proteomes" id="UP000434850"/>
    </source>
</evidence>
<dbReference type="RefSeq" id="WP_157540267.1">
    <property type="nucleotide sequence ID" value="NZ_WQLA01000002.1"/>
</dbReference>
<comment type="caution">
    <text evidence="1">The sequence shown here is derived from an EMBL/GenBank/DDBJ whole genome shotgun (WGS) entry which is preliminary data.</text>
</comment>
<dbReference type="AlphaFoldDB" id="A0A6I4I5Y9"/>
<keyword evidence="2" id="KW-1185">Reference proteome</keyword>
<reference evidence="1 2" key="1">
    <citation type="submission" date="2019-12" db="EMBL/GenBank/DDBJ databases">
        <title>Mucilaginibacter sp. HME9299 genome sequencing and assembly.</title>
        <authorList>
            <person name="Kang H."/>
            <person name="Kim H."/>
            <person name="Joh K."/>
        </authorList>
    </citation>
    <scope>NUCLEOTIDE SEQUENCE [LARGE SCALE GENOMIC DNA]</scope>
    <source>
        <strain evidence="1 2">HME9299</strain>
    </source>
</reference>
<proteinExistence type="predicted"/>
<dbReference type="OrthoDB" id="1494069at2"/>
<dbReference type="Proteomes" id="UP000434850">
    <property type="component" value="Unassembled WGS sequence"/>
</dbReference>
<name>A0A6I4I5Y9_9SPHI</name>
<gene>
    <name evidence="1" type="ORF">GO816_05020</name>
</gene>
<accession>A0A6I4I5Y9</accession>
<protein>
    <submittedName>
        <fullName evidence="1">Uncharacterized protein</fullName>
    </submittedName>
</protein>
<dbReference type="EMBL" id="WQLA01000002">
    <property type="protein sequence ID" value="MVN90482.1"/>
    <property type="molecule type" value="Genomic_DNA"/>
</dbReference>